<dbReference type="EMBL" id="CAXHTB010000006">
    <property type="protein sequence ID" value="CAL0307978.1"/>
    <property type="molecule type" value="Genomic_DNA"/>
</dbReference>
<accession>A0AAV1WFK8</accession>
<comment type="caution">
    <text evidence="1">The sequence shown here is derived from an EMBL/GenBank/DDBJ whole genome shotgun (WGS) entry which is preliminary data.</text>
</comment>
<keyword evidence="2" id="KW-1185">Reference proteome</keyword>
<evidence type="ECO:0000313" key="2">
    <source>
        <dbReference type="Proteomes" id="UP001497480"/>
    </source>
</evidence>
<sequence>MSPTIKAATSETVGKLFILPSEFLSAISFNFKFGTIPSFNISLAILKDFAWTFFSSNMFDNCITNCGSTLSFLLQ</sequence>
<dbReference type="AlphaFoldDB" id="A0AAV1WFK8"/>
<organism evidence="1 2">
    <name type="scientific">Lupinus luteus</name>
    <name type="common">European yellow lupine</name>
    <dbReference type="NCBI Taxonomy" id="3873"/>
    <lineage>
        <taxon>Eukaryota</taxon>
        <taxon>Viridiplantae</taxon>
        <taxon>Streptophyta</taxon>
        <taxon>Embryophyta</taxon>
        <taxon>Tracheophyta</taxon>
        <taxon>Spermatophyta</taxon>
        <taxon>Magnoliopsida</taxon>
        <taxon>eudicotyledons</taxon>
        <taxon>Gunneridae</taxon>
        <taxon>Pentapetalae</taxon>
        <taxon>rosids</taxon>
        <taxon>fabids</taxon>
        <taxon>Fabales</taxon>
        <taxon>Fabaceae</taxon>
        <taxon>Papilionoideae</taxon>
        <taxon>50 kb inversion clade</taxon>
        <taxon>genistoids sensu lato</taxon>
        <taxon>core genistoids</taxon>
        <taxon>Genisteae</taxon>
        <taxon>Lupinus</taxon>
    </lineage>
</organism>
<dbReference type="Proteomes" id="UP001497480">
    <property type="component" value="Unassembled WGS sequence"/>
</dbReference>
<proteinExistence type="predicted"/>
<evidence type="ECO:0000313" key="1">
    <source>
        <dbReference type="EMBL" id="CAL0307978.1"/>
    </source>
</evidence>
<gene>
    <name evidence="1" type="ORF">LLUT_LOCUS9038</name>
</gene>
<reference evidence="1 2" key="1">
    <citation type="submission" date="2024-03" db="EMBL/GenBank/DDBJ databases">
        <authorList>
            <person name="Martinez-Hernandez J."/>
        </authorList>
    </citation>
    <scope>NUCLEOTIDE SEQUENCE [LARGE SCALE GENOMIC DNA]</scope>
</reference>
<name>A0AAV1WFK8_LUPLU</name>
<protein>
    <submittedName>
        <fullName evidence="1">Uncharacterized protein</fullName>
    </submittedName>
</protein>